<accession>A0A0N4V8S5</accession>
<reference evidence="3" key="1">
    <citation type="submission" date="2017-02" db="UniProtKB">
        <authorList>
            <consortium name="WormBaseParasite"/>
        </authorList>
    </citation>
    <scope>IDENTIFICATION</scope>
</reference>
<dbReference type="WBParaSite" id="EVEC_0000679001-mRNA-1">
    <property type="protein sequence ID" value="EVEC_0000679001-mRNA-1"/>
    <property type="gene ID" value="EVEC_0000679001"/>
</dbReference>
<dbReference type="EMBL" id="UXUI01008473">
    <property type="protein sequence ID" value="VDD91587.1"/>
    <property type="molecule type" value="Genomic_DNA"/>
</dbReference>
<gene>
    <name evidence="1" type="ORF">EVEC_LOCUS6338</name>
</gene>
<name>A0A0N4V8S5_ENTVE</name>
<protein>
    <submittedName>
        <fullName evidence="3">Transposase</fullName>
    </submittedName>
</protein>
<organism evidence="3">
    <name type="scientific">Enterobius vermicularis</name>
    <name type="common">Human pinworm</name>
    <dbReference type="NCBI Taxonomy" id="51028"/>
    <lineage>
        <taxon>Eukaryota</taxon>
        <taxon>Metazoa</taxon>
        <taxon>Ecdysozoa</taxon>
        <taxon>Nematoda</taxon>
        <taxon>Chromadorea</taxon>
        <taxon>Rhabditida</taxon>
        <taxon>Spirurina</taxon>
        <taxon>Oxyuridomorpha</taxon>
        <taxon>Oxyuroidea</taxon>
        <taxon>Oxyuridae</taxon>
        <taxon>Enterobius</taxon>
    </lineage>
</organism>
<reference evidence="1 2" key="2">
    <citation type="submission" date="2018-10" db="EMBL/GenBank/DDBJ databases">
        <authorList>
            <consortium name="Pathogen Informatics"/>
        </authorList>
    </citation>
    <scope>NUCLEOTIDE SEQUENCE [LARGE SCALE GENOMIC DNA]</scope>
</reference>
<evidence type="ECO:0000313" key="1">
    <source>
        <dbReference type="EMBL" id="VDD91587.1"/>
    </source>
</evidence>
<keyword evidence="2" id="KW-1185">Reference proteome</keyword>
<dbReference type="AlphaFoldDB" id="A0A0N4V8S5"/>
<dbReference type="Proteomes" id="UP000274131">
    <property type="component" value="Unassembled WGS sequence"/>
</dbReference>
<evidence type="ECO:0000313" key="2">
    <source>
        <dbReference type="Proteomes" id="UP000274131"/>
    </source>
</evidence>
<sequence length="79" mass="9117">MSDNKHTVMIEASLSGVKLAGLIDSLQCGTRERAKTMNRQLPAAMVKRQWHAHVMTTTWESLFQFLTYYSQKPYQDLLL</sequence>
<proteinExistence type="predicted"/>
<evidence type="ECO:0000313" key="3">
    <source>
        <dbReference type="WBParaSite" id="EVEC_0000679001-mRNA-1"/>
    </source>
</evidence>